<sequence length="231" mass="26948">MASSRRVKKGPGRRPLSAKRQRFMELRARGWSVRAAAREVGVSRSAATNWTRGYKVFRNGVEVKFVPPLDRLEVREISPRFLSQDERIEIADLRRCGLSMRAIAGRLGRAPSTISRELRRNAPAGRGYRPFDARTGWRRRQRGHRHAAARRGRHHRRRVDVNVQLGRVVAELLGRRWSPQQISRHLRLRFPEDRSMWLCHESIYAVVYQANSRFLRPSRLAPHRRSPLRTG</sequence>
<name>A0A1Y5PSB4_9MYCO</name>
<dbReference type="GO" id="GO:0004803">
    <property type="term" value="F:transposase activity"/>
    <property type="evidence" value="ECO:0007669"/>
    <property type="project" value="TreeGrafter"/>
</dbReference>
<dbReference type="InterPro" id="IPR051917">
    <property type="entry name" value="Transposase-Integrase"/>
</dbReference>
<evidence type="ECO:0000259" key="2">
    <source>
        <dbReference type="Pfam" id="PF13936"/>
    </source>
</evidence>
<dbReference type="Pfam" id="PF13936">
    <property type="entry name" value="HTH_38"/>
    <property type="match status" value="1"/>
</dbReference>
<dbReference type="AlphaFoldDB" id="A0A1Y5PSB4"/>
<proteinExistence type="predicted"/>
<dbReference type="PANTHER" id="PTHR10948">
    <property type="entry name" value="TRANSPOSASE"/>
    <property type="match status" value="1"/>
</dbReference>
<accession>A0A1Y5PSB4</accession>
<reference evidence="3" key="1">
    <citation type="submission" date="2016-03" db="EMBL/GenBank/DDBJ databases">
        <authorList>
            <person name="Ploux O."/>
        </authorList>
    </citation>
    <scope>NUCLEOTIDE SEQUENCE</scope>
    <source>
        <strain evidence="3">UC10</strain>
    </source>
</reference>
<organism evidence="3">
    <name type="scientific">uncultured Mycobacterium sp</name>
    <dbReference type="NCBI Taxonomy" id="171292"/>
    <lineage>
        <taxon>Bacteria</taxon>
        <taxon>Bacillati</taxon>
        <taxon>Actinomycetota</taxon>
        <taxon>Actinomycetes</taxon>
        <taxon>Mycobacteriales</taxon>
        <taxon>Mycobacteriaceae</taxon>
        <taxon>Mycobacterium</taxon>
        <taxon>environmental samples</taxon>
    </lineage>
</organism>
<dbReference type="Gene3D" id="1.10.10.60">
    <property type="entry name" value="Homeodomain-like"/>
    <property type="match status" value="1"/>
</dbReference>
<dbReference type="GO" id="GO:0005829">
    <property type="term" value="C:cytosol"/>
    <property type="evidence" value="ECO:0007669"/>
    <property type="project" value="TreeGrafter"/>
</dbReference>
<protein>
    <submittedName>
        <fullName evidence="3">Transposase</fullName>
    </submittedName>
</protein>
<feature type="region of interest" description="Disordered" evidence="1">
    <location>
        <begin position="125"/>
        <end position="155"/>
    </location>
</feature>
<dbReference type="GO" id="GO:0032196">
    <property type="term" value="P:transposition"/>
    <property type="evidence" value="ECO:0007669"/>
    <property type="project" value="TreeGrafter"/>
</dbReference>
<gene>
    <name evidence="3" type="ORF">MHPYR_610028</name>
</gene>
<dbReference type="Pfam" id="PF13384">
    <property type="entry name" value="HTH_23"/>
    <property type="match status" value="1"/>
</dbReference>
<dbReference type="InterPro" id="IPR025246">
    <property type="entry name" value="IS30-like_HTH"/>
</dbReference>
<feature type="domain" description="Transposase IS30-like HTH" evidence="2">
    <location>
        <begin position="79"/>
        <end position="121"/>
    </location>
</feature>
<feature type="compositionally biased region" description="Basic residues" evidence="1">
    <location>
        <begin position="136"/>
        <end position="155"/>
    </location>
</feature>
<evidence type="ECO:0000313" key="3">
    <source>
        <dbReference type="EMBL" id="SBS78808.1"/>
    </source>
</evidence>
<dbReference type="PANTHER" id="PTHR10948:SF23">
    <property type="entry name" value="TRANSPOSASE INSI FOR INSERTION SEQUENCE ELEMENT IS30A-RELATED"/>
    <property type="match status" value="1"/>
</dbReference>
<evidence type="ECO:0000256" key="1">
    <source>
        <dbReference type="SAM" id="MobiDB-lite"/>
    </source>
</evidence>
<dbReference type="EMBL" id="FLQS01000058">
    <property type="protein sequence ID" value="SBS78808.1"/>
    <property type="molecule type" value="Genomic_DNA"/>
</dbReference>